<feature type="region of interest" description="Disordered" evidence="1">
    <location>
        <begin position="78"/>
        <end position="97"/>
    </location>
</feature>
<dbReference type="Gene3D" id="2.60.40.640">
    <property type="match status" value="1"/>
</dbReference>
<comment type="caution">
    <text evidence="3">The sequence shown here is derived from an EMBL/GenBank/DDBJ whole genome shotgun (WGS) entry which is preliminary data.</text>
</comment>
<dbReference type="GO" id="GO:0031625">
    <property type="term" value="F:ubiquitin protein ligase binding"/>
    <property type="evidence" value="ECO:0007669"/>
    <property type="project" value="TreeGrafter"/>
</dbReference>
<feature type="compositionally biased region" description="Pro residues" evidence="1">
    <location>
        <begin position="457"/>
        <end position="467"/>
    </location>
</feature>
<protein>
    <submittedName>
        <fullName evidence="3">Arrestin (Or S-antigen)</fullName>
    </submittedName>
</protein>
<organism evidence="3 4">
    <name type="scientific">Moelleriella libera RCEF 2490</name>
    <dbReference type="NCBI Taxonomy" id="1081109"/>
    <lineage>
        <taxon>Eukaryota</taxon>
        <taxon>Fungi</taxon>
        <taxon>Dikarya</taxon>
        <taxon>Ascomycota</taxon>
        <taxon>Pezizomycotina</taxon>
        <taxon>Sordariomycetes</taxon>
        <taxon>Hypocreomycetidae</taxon>
        <taxon>Hypocreales</taxon>
        <taxon>Clavicipitaceae</taxon>
        <taxon>Moelleriella</taxon>
    </lineage>
</organism>
<dbReference type="Proteomes" id="UP000078544">
    <property type="component" value="Unassembled WGS sequence"/>
</dbReference>
<feature type="region of interest" description="Disordered" evidence="1">
    <location>
        <begin position="17"/>
        <end position="60"/>
    </location>
</feature>
<dbReference type="GO" id="GO:0030674">
    <property type="term" value="F:protein-macromolecule adaptor activity"/>
    <property type="evidence" value="ECO:0007669"/>
    <property type="project" value="TreeGrafter"/>
</dbReference>
<feature type="region of interest" description="Disordered" evidence="1">
    <location>
        <begin position="315"/>
        <end position="336"/>
    </location>
</feature>
<dbReference type="STRING" id="1081109.A0A167Y358"/>
<dbReference type="InterPro" id="IPR024391">
    <property type="entry name" value="LDB19_N"/>
</dbReference>
<dbReference type="PANTHER" id="PTHR11188">
    <property type="entry name" value="ARRESTIN DOMAIN CONTAINING PROTEIN"/>
    <property type="match status" value="1"/>
</dbReference>
<proteinExistence type="predicted"/>
<evidence type="ECO:0000256" key="1">
    <source>
        <dbReference type="SAM" id="MobiDB-lite"/>
    </source>
</evidence>
<dbReference type="PANTHER" id="PTHR11188:SF76">
    <property type="entry name" value="PROTEIN LDB19"/>
    <property type="match status" value="1"/>
</dbReference>
<dbReference type="GO" id="GO:0005886">
    <property type="term" value="C:plasma membrane"/>
    <property type="evidence" value="ECO:0007669"/>
    <property type="project" value="TreeGrafter"/>
</dbReference>
<evidence type="ECO:0000313" key="4">
    <source>
        <dbReference type="Proteomes" id="UP000078544"/>
    </source>
</evidence>
<dbReference type="InterPro" id="IPR014752">
    <property type="entry name" value="Arrestin-like_C"/>
</dbReference>
<gene>
    <name evidence="3" type="ORF">AAL_07032</name>
</gene>
<feature type="domain" description="LDB19 N-terminal" evidence="2">
    <location>
        <begin position="142"/>
        <end position="322"/>
    </location>
</feature>
<reference evidence="3 4" key="1">
    <citation type="journal article" date="2016" name="Genome Biol. Evol.">
        <title>Divergent and convergent evolution of fungal pathogenicity.</title>
        <authorList>
            <person name="Shang Y."/>
            <person name="Xiao G."/>
            <person name="Zheng P."/>
            <person name="Cen K."/>
            <person name="Zhan S."/>
            <person name="Wang C."/>
        </authorList>
    </citation>
    <scope>NUCLEOTIDE SEQUENCE [LARGE SCALE GENOMIC DNA]</scope>
    <source>
        <strain evidence="3 4">RCEF 2490</strain>
    </source>
</reference>
<feature type="compositionally biased region" description="Low complexity" evidence="1">
    <location>
        <begin position="82"/>
        <end position="97"/>
    </location>
</feature>
<dbReference type="InterPro" id="IPR050357">
    <property type="entry name" value="Arrestin_domain-protein"/>
</dbReference>
<evidence type="ECO:0000259" key="2">
    <source>
        <dbReference type="Pfam" id="PF13002"/>
    </source>
</evidence>
<keyword evidence="4" id="KW-1185">Reference proteome</keyword>
<accession>A0A167Y358</accession>
<name>A0A167Y358_9HYPO</name>
<dbReference type="EMBL" id="AZGY01000020">
    <property type="protein sequence ID" value="KZZ90806.1"/>
    <property type="molecule type" value="Genomic_DNA"/>
</dbReference>
<dbReference type="GO" id="GO:0005829">
    <property type="term" value="C:cytosol"/>
    <property type="evidence" value="ECO:0007669"/>
    <property type="project" value="TreeGrafter"/>
</dbReference>
<evidence type="ECO:0000313" key="3">
    <source>
        <dbReference type="EMBL" id="KZZ90806.1"/>
    </source>
</evidence>
<dbReference type="Pfam" id="PF13002">
    <property type="entry name" value="LDB19"/>
    <property type="match status" value="1"/>
</dbReference>
<dbReference type="OrthoDB" id="3832628at2759"/>
<dbReference type="AlphaFoldDB" id="A0A167Y358"/>
<sequence>MPHLVANFLRSSSGNISQIKKTAISRSTRNSSREPSRNNSVSVSPYESDAEDQANHSVKMPDLGDAFKKHRLSLHFGRSKADGASSSSHAGSHAPASMDWRLESPPAVFYGPPEESTGALISGLVFIDVTEDVIGVDSFMASLTMHVTQKRPFQGHCTECQTKVTELKNWQFLASHPTSLHHGRHQFPFSALLAGTLPASINTPLVSISYQFKAEAVFVASPRSSSCLPLKLERTLHVKRSLSEPLYPHHSVRVFPPTNIKASAHYTSVIHPAGNNKVTMKLDGLITHNEKVKTVDLWKLKKVTWKLEETIKTKTSPCDKHTPNTSEEEESDKSIARTETRILGEKSLHDGWKSDFSGLDGIVEFEFDYSLNQLKMHGKEPRYACDLRTDDGTEVTHSLQIELVVSKEFAPQGKPHLAAQTGTGRVLRMHFAVNLTEYPGMGVSWDNEAPPVYEDVPPSPPGYPCEPPIEYEDLEELDAQRQGTVSEPGSRRASASEH</sequence>
<feature type="region of interest" description="Disordered" evidence="1">
    <location>
        <begin position="449"/>
        <end position="498"/>
    </location>
</feature>
<dbReference type="GO" id="GO:0070086">
    <property type="term" value="P:ubiquitin-dependent endocytosis"/>
    <property type="evidence" value="ECO:0007669"/>
    <property type="project" value="TreeGrafter"/>
</dbReference>